<evidence type="ECO:0008006" key="3">
    <source>
        <dbReference type="Google" id="ProtNLM"/>
    </source>
</evidence>
<evidence type="ECO:0000313" key="2">
    <source>
        <dbReference type="Proteomes" id="UP000186666"/>
    </source>
</evidence>
<name>A0ABY1JS45_9BACL</name>
<evidence type="ECO:0000313" key="1">
    <source>
        <dbReference type="EMBL" id="SIQ67657.1"/>
    </source>
</evidence>
<reference evidence="1 2" key="1">
    <citation type="submission" date="2017-01" db="EMBL/GenBank/DDBJ databases">
        <authorList>
            <person name="Varghese N."/>
            <person name="Submissions S."/>
        </authorList>
    </citation>
    <scope>NUCLEOTIDE SEQUENCE [LARGE SCALE GENOMIC DNA]</scope>
    <source>
        <strain evidence="1 2">ATCC 23464</strain>
    </source>
</reference>
<sequence length="54" mass="6308">MTIKRLEQRCAARLRLNECLRMKGEACLMDAGSDWLDNLIAELETELRRTEVIE</sequence>
<comment type="caution">
    <text evidence="1">The sequence shown here is derived from an EMBL/GenBank/DDBJ whole genome shotgun (WGS) entry which is preliminary data.</text>
</comment>
<gene>
    <name evidence="1" type="ORF">SAMN05421578_103313</name>
</gene>
<proteinExistence type="predicted"/>
<dbReference type="Proteomes" id="UP000186666">
    <property type="component" value="Unassembled WGS sequence"/>
</dbReference>
<dbReference type="EMBL" id="FTNK01000003">
    <property type="protein sequence ID" value="SIQ67657.1"/>
    <property type="molecule type" value="Genomic_DNA"/>
</dbReference>
<keyword evidence="2" id="KW-1185">Reference proteome</keyword>
<dbReference type="RefSeq" id="WP_156510107.1">
    <property type="nucleotide sequence ID" value="NZ_FTNK01000003.1"/>
</dbReference>
<protein>
    <recommendedName>
        <fullName evidence="3">Spo0E like sporulation regulatory protein</fullName>
    </recommendedName>
</protein>
<accession>A0ABY1JS45</accession>
<organism evidence="1 2">
    <name type="scientific">Paenibacillus macquariensis</name>
    <dbReference type="NCBI Taxonomy" id="948756"/>
    <lineage>
        <taxon>Bacteria</taxon>
        <taxon>Bacillati</taxon>
        <taxon>Bacillota</taxon>
        <taxon>Bacilli</taxon>
        <taxon>Bacillales</taxon>
        <taxon>Paenibacillaceae</taxon>
        <taxon>Paenibacillus</taxon>
    </lineage>
</organism>